<protein>
    <submittedName>
        <fullName evidence="4">TetR/AcrR family transcriptional regulator</fullName>
    </submittedName>
</protein>
<evidence type="ECO:0000313" key="5">
    <source>
        <dbReference type="Proteomes" id="UP001159075"/>
    </source>
</evidence>
<evidence type="ECO:0000313" key="4">
    <source>
        <dbReference type="EMBL" id="MDI5833228.1"/>
    </source>
</evidence>
<dbReference type="Proteomes" id="UP001159075">
    <property type="component" value="Unassembled WGS sequence"/>
</dbReference>
<dbReference type="PROSITE" id="PS50977">
    <property type="entry name" value="HTH_TETR_2"/>
    <property type="match status" value="1"/>
</dbReference>
<organism evidence="4 5">
    <name type="scientific">Shewanella xiamenensis</name>
    <dbReference type="NCBI Taxonomy" id="332186"/>
    <lineage>
        <taxon>Bacteria</taxon>
        <taxon>Pseudomonadati</taxon>
        <taxon>Pseudomonadota</taxon>
        <taxon>Gammaproteobacteria</taxon>
        <taxon>Alteromonadales</taxon>
        <taxon>Shewanellaceae</taxon>
        <taxon>Shewanella</taxon>
    </lineage>
</organism>
<comment type="caution">
    <text evidence="4">The sequence shown here is derived from an EMBL/GenBank/DDBJ whole genome shotgun (WGS) entry which is preliminary data.</text>
</comment>
<dbReference type="InterPro" id="IPR050624">
    <property type="entry name" value="HTH-type_Tx_Regulator"/>
</dbReference>
<accession>A0ABT6UFI8</accession>
<reference evidence="4 5" key="1">
    <citation type="submission" date="2022-09" db="EMBL/GenBank/DDBJ databases">
        <title>The outer-membrane cytochrome OmcA is essential for infection of Shewanella oneidensis by a zebrafish-associated bacteriophage.</title>
        <authorList>
            <person name="Grenfell A.W."/>
            <person name="Intile P."/>
            <person name="Mcfarlane J."/>
            <person name="Leung D."/>
            <person name="Abdalla K."/>
            <person name="Wold M."/>
            <person name="Kees E."/>
            <person name="Gralnick J."/>
        </authorList>
    </citation>
    <scope>NUCLEOTIDE SEQUENCE [LARGE SCALE GENOMIC DNA]</scope>
    <source>
        <strain evidence="4 5">NF-5</strain>
    </source>
</reference>
<dbReference type="InterPro" id="IPR001647">
    <property type="entry name" value="HTH_TetR"/>
</dbReference>
<evidence type="ECO:0000256" key="2">
    <source>
        <dbReference type="PROSITE-ProRule" id="PRU00335"/>
    </source>
</evidence>
<dbReference type="PANTHER" id="PTHR43479">
    <property type="entry name" value="ACREF/ENVCD OPERON REPRESSOR-RELATED"/>
    <property type="match status" value="1"/>
</dbReference>
<sequence length="192" mass="22438">MERGERERCRTKSAIKNALILIVKNKNYNDITVKDIVEEANVGRSTLYKHYPSKAHIMLEIHEDMFNLLFDDLTTSENWLQTEPQPHLVSFLNRSRQLGNNRFFMSYKLGNDLDFLLTNVNMLMSKILQERLNQAFPTISFNIPSQIISISIASIYKDLLLAWFTKFSATPPNEYAHYISQLRSHLIKSHMK</sequence>
<evidence type="ECO:0000256" key="1">
    <source>
        <dbReference type="ARBA" id="ARBA00023125"/>
    </source>
</evidence>
<proteinExistence type="predicted"/>
<dbReference type="PANTHER" id="PTHR43479:SF7">
    <property type="entry name" value="TETR-FAMILY TRANSCRIPTIONAL REGULATOR"/>
    <property type="match status" value="1"/>
</dbReference>
<keyword evidence="1 2" id="KW-0238">DNA-binding</keyword>
<evidence type="ECO:0000259" key="3">
    <source>
        <dbReference type="PROSITE" id="PS50977"/>
    </source>
</evidence>
<name>A0ABT6UFI8_9GAMM</name>
<keyword evidence="5" id="KW-1185">Reference proteome</keyword>
<dbReference type="RefSeq" id="WP_218737733.1">
    <property type="nucleotide sequence ID" value="NZ_JAOTLW010000019.1"/>
</dbReference>
<feature type="domain" description="HTH tetR-type" evidence="3">
    <location>
        <begin position="9"/>
        <end position="69"/>
    </location>
</feature>
<dbReference type="Pfam" id="PF00440">
    <property type="entry name" value="TetR_N"/>
    <property type="match status" value="1"/>
</dbReference>
<dbReference type="EMBL" id="JAOTLW010000019">
    <property type="protein sequence ID" value="MDI5833228.1"/>
    <property type="molecule type" value="Genomic_DNA"/>
</dbReference>
<feature type="DNA-binding region" description="H-T-H motif" evidence="2">
    <location>
        <begin position="32"/>
        <end position="51"/>
    </location>
</feature>
<gene>
    <name evidence="4" type="ORF">ODY93_16730</name>
</gene>